<dbReference type="InterPro" id="IPR023606">
    <property type="entry name" value="CoA-Trfase_III_dom_1_sf"/>
</dbReference>
<accession>A0A6J5H4B5</accession>
<dbReference type="Pfam" id="PF02515">
    <property type="entry name" value="CoA_transf_3"/>
    <property type="match status" value="1"/>
</dbReference>
<reference evidence="2 3" key="1">
    <citation type="submission" date="2020-04" db="EMBL/GenBank/DDBJ databases">
        <authorList>
            <person name="De Canck E."/>
        </authorList>
    </citation>
    <scope>NUCLEOTIDE SEQUENCE [LARGE SCALE GENOMIC DNA]</scope>
    <source>
        <strain evidence="2 3">LMG 27177</strain>
    </source>
</reference>
<dbReference type="InterPro" id="IPR050483">
    <property type="entry name" value="CoA-transferase_III_domain"/>
</dbReference>
<dbReference type="Gene3D" id="3.30.1540.10">
    <property type="entry name" value="formyl-coa transferase, domain 3"/>
    <property type="match status" value="1"/>
</dbReference>
<keyword evidence="3" id="KW-1185">Reference proteome</keyword>
<dbReference type="PANTHER" id="PTHR48207:SF4">
    <property type="entry name" value="BLL6097 PROTEIN"/>
    <property type="match status" value="1"/>
</dbReference>
<dbReference type="EC" id="2.8.3.19" evidence="2"/>
<dbReference type="RefSeq" id="WP_175166190.1">
    <property type="nucleotide sequence ID" value="NZ_CADIKI010000036.1"/>
</dbReference>
<dbReference type="InterPro" id="IPR003673">
    <property type="entry name" value="CoA-Trfase_fam_III"/>
</dbReference>
<organism evidence="2 3">
    <name type="scientific">Paraburkholderia fynbosensis</name>
    <dbReference type="NCBI Taxonomy" id="1200993"/>
    <lineage>
        <taxon>Bacteria</taxon>
        <taxon>Pseudomonadati</taxon>
        <taxon>Pseudomonadota</taxon>
        <taxon>Betaproteobacteria</taxon>
        <taxon>Burkholderiales</taxon>
        <taxon>Burkholderiaceae</taxon>
        <taxon>Paraburkholderia</taxon>
    </lineage>
</organism>
<keyword evidence="1 2" id="KW-0808">Transferase</keyword>
<dbReference type="AlphaFoldDB" id="A0A6J5H4B5"/>
<sequence length="391" mass="42935">MAGPLAGIKILDLTTVVMGPMATQILGDFGADVIKVEAPNGDSMRNVGPFVHESMGPLYLQANRNKRSIVLNLKDANDRASLLELATKVDVLVFNIRPPAMRRLGLDYATLASVNPGLIVCGAFGFGEDGPYAGRPAYDDILQAASGISSLFQRVNGKPAYAPVNICDRTVGLYLALSVSSALVHRMRTGEGQYIELPMFETMVQFVAGDHIGGEVFRPSQGDTGYKRLLSRQRGPYPTQDGHICVVVYTDEHWRKFSRMIGVPDLVDNDPRFASLQERTQYAEELGAYLAEALPAKTTSEWLALFDAADIPATPVNSIEDLFEDPHLRAVGFWQEVEHPSEGRIRVSQPVGKWSRTQPDVRRLAPKLGEHTDEVFGELLDREAIKVNTGN</sequence>
<dbReference type="Proteomes" id="UP000494252">
    <property type="component" value="Unassembled WGS sequence"/>
</dbReference>
<dbReference type="GO" id="GO:0008410">
    <property type="term" value="F:CoA-transferase activity"/>
    <property type="evidence" value="ECO:0007669"/>
    <property type="project" value="TreeGrafter"/>
</dbReference>
<evidence type="ECO:0000313" key="2">
    <source>
        <dbReference type="EMBL" id="CAB3810479.1"/>
    </source>
</evidence>
<name>A0A6J5H4B5_9BURK</name>
<dbReference type="EMBL" id="CADIKI010000036">
    <property type="protein sequence ID" value="CAB3810479.1"/>
    <property type="molecule type" value="Genomic_DNA"/>
</dbReference>
<protein>
    <submittedName>
        <fullName evidence="2">Acetyl-CoA:oxalate CoA-transferase</fullName>
        <ecNumber evidence="2">2.8.3.19</ecNumber>
    </submittedName>
</protein>
<gene>
    <name evidence="2" type="primary">uctC_4</name>
    <name evidence="2" type="ORF">LMG27177_07235</name>
</gene>
<dbReference type="PANTHER" id="PTHR48207">
    <property type="entry name" value="SUCCINATE--HYDROXYMETHYLGLUTARATE COA-TRANSFERASE"/>
    <property type="match status" value="1"/>
</dbReference>
<dbReference type="SUPFAM" id="SSF89796">
    <property type="entry name" value="CoA-transferase family III (CaiB/BaiF)"/>
    <property type="match status" value="1"/>
</dbReference>
<dbReference type="Gene3D" id="3.40.50.10540">
    <property type="entry name" value="Crotonobetainyl-coa:carnitine coa-transferase, domain 1"/>
    <property type="match status" value="1"/>
</dbReference>
<evidence type="ECO:0000313" key="3">
    <source>
        <dbReference type="Proteomes" id="UP000494252"/>
    </source>
</evidence>
<dbReference type="InterPro" id="IPR044855">
    <property type="entry name" value="CoA-Trfase_III_dom3_sf"/>
</dbReference>
<proteinExistence type="predicted"/>
<evidence type="ECO:0000256" key="1">
    <source>
        <dbReference type="ARBA" id="ARBA00022679"/>
    </source>
</evidence>